<name>A0A1W0WZ38_HYPEX</name>
<protein>
    <recommendedName>
        <fullName evidence="3">WW domain-containing protein</fullName>
    </recommendedName>
</protein>
<dbReference type="EMBL" id="MTYJ01000030">
    <property type="protein sequence ID" value="OQV20476.1"/>
    <property type="molecule type" value="Genomic_DNA"/>
</dbReference>
<dbReference type="Proteomes" id="UP000192578">
    <property type="component" value="Unassembled WGS sequence"/>
</dbReference>
<accession>A0A1W0WZ38</accession>
<evidence type="ECO:0008006" key="3">
    <source>
        <dbReference type="Google" id="ProtNLM"/>
    </source>
</evidence>
<gene>
    <name evidence="1" type="ORF">BV898_05521</name>
</gene>
<dbReference type="SUPFAM" id="SSF51045">
    <property type="entry name" value="WW domain"/>
    <property type="match status" value="1"/>
</dbReference>
<keyword evidence="2" id="KW-1185">Reference proteome</keyword>
<dbReference type="InterPro" id="IPR036020">
    <property type="entry name" value="WW_dom_sf"/>
</dbReference>
<organism evidence="1 2">
    <name type="scientific">Hypsibius exemplaris</name>
    <name type="common">Freshwater tardigrade</name>
    <dbReference type="NCBI Taxonomy" id="2072580"/>
    <lineage>
        <taxon>Eukaryota</taxon>
        <taxon>Metazoa</taxon>
        <taxon>Ecdysozoa</taxon>
        <taxon>Tardigrada</taxon>
        <taxon>Eutardigrada</taxon>
        <taxon>Parachela</taxon>
        <taxon>Hypsibioidea</taxon>
        <taxon>Hypsibiidae</taxon>
        <taxon>Hypsibius</taxon>
    </lineage>
</organism>
<proteinExistence type="predicted"/>
<comment type="caution">
    <text evidence="1">The sequence shown here is derived from an EMBL/GenBank/DDBJ whole genome shotgun (WGS) entry which is preliminary data.</text>
</comment>
<evidence type="ECO:0000313" key="1">
    <source>
        <dbReference type="EMBL" id="OQV20476.1"/>
    </source>
</evidence>
<dbReference type="OrthoDB" id="5859304at2759"/>
<reference evidence="2" key="1">
    <citation type="submission" date="2017-01" db="EMBL/GenBank/DDBJ databases">
        <title>Comparative genomics of anhydrobiosis in the tardigrade Hypsibius dujardini.</title>
        <authorList>
            <person name="Yoshida Y."/>
            <person name="Koutsovoulos G."/>
            <person name="Laetsch D."/>
            <person name="Stevens L."/>
            <person name="Kumar S."/>
            <person name="Horikawa D."/>
            <person name="Ishino K."/>
            <person name="Komine S."/>
            <person name="Tomita M."/>
            <person name="Blaxter M."/>
            <person name="Arakawa K."/>
        </authorList>
    </citation>
    <scope>NUCLEOTIDE SEQUENCE [LARGE SCALE GENOMIC DNA]</scope>
    <source>
        <strain evidence="2">Z151</strain>
    </source>
</reference>
<evidence type="ECO:0000313" key="2">
    <source>
        <dbReference type="Proteomes" id="UP000192578"/>
    </source>
</evidence>
<sequence length="99" mass="10954">MEQRALGFLGYPTEFPGYLSGFLGSPTGFPGYPTGFLGYPTGIPGYLSGFLGYLTGFLGHATQTTQWIPPTENWDAGEWRLPYGWECAADIQGRIYYIK</sequence>
<dbReference type="AlphaFoldDB" id="A0A1W0WZ38"/>